<keyword evidence="1" id="KW-0175">Coiled coil</keyword>
<evidence type="ECO:0000313" key="3">
    <source>
        <dbReference type="EMBL" id="GGI80564.1"/>
    </source>
</evidence>
<accession>A0A917JPT8</accession>
<reference evidence="3" key="2">
    <citation type="submission" date="2020-09" db="EMBL/GenBank/DDBJ databases">
        <authorList>
            <person name="Sun Q."/>
            <person name="Ohkuma M."/>
        </authorList>
    </citation>
    <scope>NUCLEOTIDE SEQUENCE</scope>
    <source>
        <strain evidence="3">JCM 13919</strain>
    </source>
</reference>
<dbReference type="PROSITE" id="PS51257">
    <property type="entry name" value="PROKAR_LIPOPROTEIN"/>
    <property type="match status" value="1"/>
</dbReference>
<name>A0A917JPT8_9GAMM</name>
<dbReference type="EMBL" id="BMOB01000002">
    <property type="protein sequence ID" value="GGI80564.1"/>
    <property type="molecule type" value="Genomic_DNA"/>
</dbReference>
<organism evidence="3 4">
    <name type="scientific">Legionella impletisoli</name>
    <dbReference type="NCBI Taxonomy" id="343510"/>
    <lineage>
        <taxon>Bacteria</taxon>
        <taxon>Pseudomonadati</taxon>
        <taxon>Pseudomonadota</taxon>
        <taxon>Gammaproteobacteria</taxon>
        <taxon>Legionellales</taxon>
        <taxon>Legionellaceae</taxon>
        <taxon>Legionella</taxon>
    </lineage>
</organism>
<reference evidence="3" key="1">
    <citation type="journal article" date="2014" name="Int. J. Syst. Evol. Microbiol.">
        <title>Complete genome sequence of Corynebacterium casei LMG S-19264T (=DSM 44701T), isolated from a smear-ripened cheese.</title>
        <authorList>
            <consortium name="US DOE Joint Genome Institute (JGI-PGF)"/>
            <person name="Walter F."/>
            <person name="Albersmeier A."/>
            <person name="Kalinowski J."/>
            <person name="Ruckert C."/>
        </authorList>
    </citation>
    <scope>NUCLEOTIDE SEQUENCE</scope>
    <source>
        <strain evidence="3">JCM 13919</strain>
    </source>
</reference>
<evidence type="ECO:0000256" key="2">
    <source>
        <dbReference type="SAM" id="SignalP"/>
    </source>
</evidence>
<feature type="signal peptide" evidence="2">
    <location>
        <begin position="1"/>
        <end position="19"/>
    </location>
</feature>
<evidence type="ECO:0000313" key="4">
    <source>
        <dbReference type="Proteomes" id="UP000630149"/>
    </source>
</evidence>
<comment type="caution">
    <text evidence="3">The sequence shown here is derived from an EMBL/GenBank/DDBJ whole genome shotgun (WGS) entry which is preliminary data.</text>
</comment>
<evidence type="ECO:0000256" key="1">
    <source>
        <dbReference type="SAM" id="Coils"/>
    </source>
</evidence>
<dbReference type="OrthoDB" id="5647842at2"/>
<feature type="coiled-coil region" evidence="1">
    <location>
        <begin position="80"/>
        <end position="117"/>
    </location>
</feature>
<keyword evidence="2" id="KW-0732">Signal</keyword>
<dbReference type="Proteomes" id="UP000630149">
    <property type="component" value="Unassembled WGS sequence"/>
</dbReference>
<sequence length="129" mass="14771">MSPMLRNVFLILLSFWVVACSAHDKHYFATHPHALQQALNKCPEDSPNLVSCRELETMANRINEYALDLRSNPQGFGKEILALQEEIAQQESILRQSQNHSDLKQALQMNKSDLEQRLAVVRWLESPEG</sequence>
<proteinExistence type="predicted"/>
<gene>
    <name evidence="3" type="ORF">GCM10007966_06340</name>
</gene>
<feature type="chain" id="PRO_5037617844" description="Secreted endonuclease" evidence="2">
    <location>
        <begin position="20"/>
        <end position="129"/>
    </location>
</feature>
<evidence type="ECO:0008006" key="5">
    <source>
        <dbReference type="Google" id="ProtNLM"/>
    </source>
</evidence>
<keyword evidence="4" id="KW-1185">Reference proteome</keyword>
<protein>
    <recommendedName>
        <fullName evidence="5">Secreted endonuclease</fullName>
    </recommendedName>
</protein>
<dbReference type="AlphaFoldDB" id="A0A917JPT8"/>